<dbReference type="Proteomes" id="UP001291309">
    <property type="component" value="Unassembled WGS sequence"/>
</dbReference>
<dbReference type="NCBIfam" id="TIGR02264">
    <property type="entry name" value="gmx_para_CXXCG"/>
    <property type="match status" value="1"/>
</dbReference>
<dbReference type="InterPro" id="IPR011750">
    <property type="entry name" value="Gmx_para_CXXCG"/>
</dbReference>
<evidence type="ECO:0000313" key="2">
    <source>
        <dbReference type="Proteomes" id="UP001291309"/>
    </source>
</evidence>
<protein>
    <submittedName>
        <fullName evidence="1">Double-CXXCG motif protein</fullName>
    </submittedName>
</protein>
<organism evidence="1 2">
    <name type="scientific">Hyalangium rubrum</name>
    <dbReference type="NCBI Taxonomy" id="3103134"/>
    <lineage>
        <taxon>Bacteria</taxon>
        <taxon>Pseudomonadati</taxon>
        <taxon>Myxococcota</taxon>
        <taxon>Myxococcia</taxon>
        <taxon>Myxococcales</taxon>
        <taxon>Cystobacterineae</taxon>
        <taxon>Archangiaceae</taxon>
        <taxon>Hyalangium</taxon>
    </lineage>
</organism>
<dbReference type="Pfam" id="PF09535">
    <property type="entry name" value="Gmx_para_CXXCG"/>
    <property type="match status" value="1"/>
</dbReference>
<name>A0ABU5H1R9_9BACT</name>
<sequence length="237" mass="26302">MRFYRLREDEKAGYTGDISAASKWGLPGARCPGCGATWASAATAYPCVDLSQHPNRAEFVVPRPEPLEEFERLRELIKSLVPPGARIPPGTRFGPLVGKAWGSFGAFFFQNPWVLVVRREAMESLQDAGVQGLEGRKPELRFRQKNNPPELVELQLVPLGLLHPDCLPPRPPPCSRCGRDGFKLPEDLILDAASLPTHTDVFRLGNFATVLVGNERFKDAVQRLGLDGIVFHELPLR</sequence>
<dbReference type="RefSeq" id="WP_321545581.1">
    <property type="nucleotide sequence ID" value="NZ_JAXIVS010000003.1"/>
</dbReference>
<keyword evidence="2" id="KW-1185">Reference proteome</keyword>
<proteinExistence type="predicted"/>
<evidence type="ECO:0000313" key="1">
    <source>
        <dbReference type="EMBL" id="MDY7226859.1"/>
    </source>
</evidence>
<gene>
    <name evidence="1" type="ORF">SYV04_10685</name>
</gene>
<accession>A0ABU5H1R9</accession>
<reference evidence="1 2" key="1">
    <citation type="submission" date="2023-12" db="EMBL/GenBank/DDBJ databases">
        <title>the genome sequence of Hyalangium sp. s54d21.</title>
        <authorList>
            <person name="Zhang X."/>
        </authorList>
    </citation>
    <scope>NUCLEOTIDE SEQUENCE [LARGE SCALE GENOMIC DNA]</scope>
    <source>
        <strain evidence="2">s54d21</strain>
    </source>
</reference>
<comment type="caution">
    <text evidence="1">The sequence shown here is derived from an EMBL/GenBank/DDBJ whole genome shotgun (WGS) entry which is preliminary data.</text>
</comment>
<dbReference type="EMBL" id="JAXIVS010000003">
    <property type="protein sequence ID" value="MDY7226859.1"/>
    <property type="molecule type" value="Genomic_DNA"/>
</dbReference>